<feature type="domain" description="Epoxide hydrolase N-terminal" evidence="5">
    <location>
        <begin position="17"/>
        <end position="129"/>
    </location>
</feature>
<dbReference type="PRINTS" id="PR00412">
    <property type="entry name" value="EPOXHYDRLASE"/>
</dbReference>
<keyword evidence="3 6" id="KW-0378">Hydrolase</keyword>
<dbReference type="PANTHER" id="PTHR21661">
    <property type="entry name" value="EPOXIDE HYDROLASE 1-RELATED"/>
    <property type="match status" value="1"/>
</dbReference>
<dbReference type="PIRSF" id="PIRSF001112">
    <property type="entry name" value="Epoxide_hydrolase"/>
    <property type="match status" value="1"/>
</dbReference>
<evidence type="ECO:0000313" key="6">
    <source>
        <dbReference type="EMBL" id="KAF9881023.1"/>
    </source>
</evidence>
<feature type="active site" description="Proton acceptor" evidence="4">
    <location>
        <position position="387"/>
    </location>
</feature>
<dbReference type="RefSeq" id="XP_038750484.1">
    <property type="nucleotide sequence ID" value="XM_038883892.1"/>
</dbReference>
<evidence type="ECO:0000256" key="1">
    <source>
        <dbReference type="ARBA" id="ARBA00010088"/>
    </source>
</evidence>
<feature type="active site" description="Nucleophile" evidence="4">
    <location>
        <position position="197"/>
    </location>
</feature>
<dbReference type="PANTHER" id="PTHR21661:SF35">
    <property type="entry name" value="EPOXIDE HYDROLASE"/>
    <property type="match status" value="1"/>
</dbReference>
<name>A0A9P6LPE5_9PEZI</name>
<dbReference type="Gene3D" id="3.40.50.1820">
    <property type="entry name" value="alpha/beta hydrolase"/>
    <property type="match status" value="1"/>
</dbReference>
<dbReference type="GO" id="GO:0097176">
    <property type="term" value="P:epoxide metabolic process"/>
    <property type="evidence" value="ECO:0007669"/>
    <property type="project" value="TreeGrafter"/>
</dbReference>
<dbReference type="InterPro" id="IPR010497">
    <property type="entry name" value="Epoxide_hydro_N"/>
</dbReference>
<gene>
    <name evidence="6" type="ORF">CkaCkLH20_01173</name>
</gene>
<dbReference type="InterPro" id="IPR000639">
    <property type="entry name" value="Epox_hydrolase-like"/>
</dbReference>
<dbReference type="SUPFAM" id="SSF53474">
    <property type="entry name" value="alpha/beta-Hydrolases"/>
    <property type="match status" value="1"/>
</dbReference>
<comment type="caution">
    <text evidence="6">The sequence shown here is derived from an EMBL/GenBank/DDBJ whole genome shotgun (WGS) entry which is preliminary data.</text>
</comment>
<accession>A0A9P6LPE5</accession>
<evidence type="ECO:0000259" key="5">
    <source>
        <dbReference type="Pfam" id="PF06441"/>
    </source>
</evidence>
<dbReference type="Pfam" id="PF06441">
    <property type="entry name" value="EHN"/>
    <property type="match status" value="1"/>
</dbReference>
<dbReference type="InterPro" id="IPR016292">
    <property type="entry name" value="Epoxide_hydrolase"/>
</dbReference>
<sequence length="418" mass="47404">MSTDISIPSDLELNRIVPYKIALDRSFIDLTKQKLKLARYPEEQHDFSEDDWSQGAKVARVRHLADHWLNKYDWDAEEKRLNSIFNHYLVKLDVPGYGPLTLHFTHTVSPDPNAIPLLFSHGWPGSFVEASKIVSGLTNPSSPKHPPFHLVAPSIPGFGFSPAPTTSGVGPEVVARAYKVLMTDVLGYPWFVTQGGDFGSFITRSIAIQFPGVVRAAHLNMFPVPPPTLLRAPLAYLRWCLSGLFYTDFEKEAVRVRRNFETDQSGYLEQQRTRPQTLGFALGDSPLGLLAWFVEKFHDWAGVHEALGDDEVITLVMMHWIQGATPGLRFYREAFGERREAERTFETYVAVPTGVSMYAKEQLHCPKDWAQQAANIQFWREHERGGHFSSLECPEKFIKDMRDFFSSPSVLKSIHEVA</sequence>
<evidence type="ECO:0000256" key="4">
    <source>
        <dbReference type="PIRSR" id="PIRSR001112-1"/>
    </source>
</evidence>
<feature type="active site" description="Proton donor" evidence="4">
    <location>
        <position position="331"/>
    </location>
</feature>
<protein>
    <submittedName>
        <fullName evidence="6">Epoxide hydrolase</fullName>
    </submittedName>
</protein>
<reference evidence="6" key="2">
    <citation type="submission" date="2020-11" db="EMBL/GenBank/DDBJ databases">
        <title>Whole genome sequencing of Colletotrichum sp.</title>
        <authorList>
            <person name="Li H."/>
        </authorList>
    </citation>
    <scope>NUCLEOTIDE SEQUENCE</scope>
    <source>
        <strain evidence="6">CkLH20</strain>
    </source>
</reference>
<dbReference type="InterPro" id="IPR029058">
    <property type="entry name" value="AB_hydrolase_fold"/>
</dbReference>
<dbReference type="AlphaFoldDB" id="A0A9P6LPE5"/>
<keyword evidence="2" id="KW-0058">Aromatic hydrocarbons catabolism</keyword>
<evidence type="ECO:0000313" key="7">
    <source>
        <dbReference type="Proteomes" id="UP000781932"/>
    </source>
</evidence>
<evidence type="ECO:0000256" key="3">
    <source>
        <dbReference type="ARBA" id="ARBA00022801"/>
    </source>
</evidence>
<evidence type="ECO:0000256" key="2">
    <source>
        <dbReference type="ARBA" id="ARBA00022797"/>
    </source>
</evidence>
<dbReference type="Proteomes" id="UP000781932">
    <property type="component" value="Unassembled WGS sequence"/>
</dbReference>
<keyword evidence="7" id="KW-1185">Reference proteome</keyword>
<dbReference type="EMBL" id="JAATWM020000003">
    <property type="protein sequence ID" value="KAF9881023.1"/>
    <property type="molecule type" value="Genomic_DNA"/>
</dbReference>
<dbReference type="OrthoDB" id="7130006at2759"/>
<dbReference type="GO" id="GO:0004301">
    <property type="term" value="F:epoxide hydrolase activity"/>
    <property type="evidence" value="ECO:0007669"/>
    <property type="project" value="TreeGrafter"/>
</dbReference>
<organism evidence="6 7">
    <name type="scientific">Colletotrichum karsti</name>
    <dbReference type="NCBI Taxonomy" id="1095194"/>
    <lineage>
        <taxon>Eukaryota</taxon>
        <taxon>Fungi</taxon>
        <taxon>Dikarya</taxon>
        <taxon>Ascomycota</taxon>
        <taxon>Pezizomycotina</taxon>
        <taxon>Sordariomycetes</taxon>
        <taxon>Hypocreomycetidae</taxon>
        <taxon>Glomerellales</taxon>
        <taxon>Glomerellaceae</taxon>
        <taxon>Colletotrichum</taxon>
        <taxon>Colletotrichum boninense species complex</taxon>
    </lineage>
</organism>
<comment type="similarity">
    <text evidence="1">Belongs to the peptidase S33 family.</text>
</comment>
<reference evidence="6" key="1">
    <citation type="submission" date="2020-03" db="EMBL/GenBank/DDBJ databases">
        <authorList>
            <person name="He L."/>
        </authorList>
    </citation>
    <scope>NUCLEOTIDE SEQUENCE</scope>
    <source>
        <strain evidence="6">CkLH20</strain>
    </source>
</reference>
<dbReference type="GeneID" id="62156966"/>
<proteinExistence type="inferred from homology"/>